<keyword evidence="2" id="KW-1133">Transmembrane helix</keyword>
<keyword evidence="2" id="KW-0812">Transmembrane</keyword>
<keyword evidence="2" id="KW-0472">Membrane</keyword>
<protein>
    <submittedName>
        <fullName evidence="3">Uncharacterized membrane protein (DUF485 family)</fullName>
    </submittedName>
</protein>
<dbReference type="EMBL" id="JACJIA010000004">
    <property type="protein sequence ID" value="MBA8952234.1"/>
    <property type="molecule type" value="Genomic_DNA"/>
</dbReference>
<feature type="transmembrane region" description="Helical" evidence="2">
    <location>
        <begin position="74"/>
        <end position="95"/>
    </location>
</feature>
<dbReference type="RefSeq" id="WP_182844483.1">
    <property type="nucleotide sequence ID" value="NZ_BAAALP010000018.1"/>
</dbReference>
<dbReference type="Pfam" id="PF04341">
    <property type="entry name" value="DUF485"/>
    <property type="match status" value="1"/>
</dbReference>
<proteinExistence type="predicted"/>
<dbReference type="Proteomes" id="UP000572680">
    <property type="component" value="Unassembled WGS sequence"/>
</dbReference>
<gene>
    <name evidence="3" type="ORF">HNR61_003874</name>
</gene>
<dbReference type="PANTHER" id="PTHR38441:SF1">
    <property type="entry name" value="MEMBRANE PROTEIN"/>
    <property type="match status" value="1"/>
</dbReference>
<comment type="caution">
    <text evidence="3">The sequence shown here is derived from an EMBL/GenBank/DDBJ whole genome shotgun (WGS) entry which is preliminary data.</text>
</comment>
<reference evidence="3 4" key="1">
    <citation type="submission" date="2020-08" db="EMBL/GenBank/DDBJ databases">
        <title>Genomic Encyclopedia of Type Strains, Phase IV (KMG-IV): sequencing the most valuable type-strain genomes for metagenomic binning, comparative biology and taxonomic classification.</title>
        <authorList>
            <person name="Goeker M."/>
        </authorList>
    </citation>
    <scope>NUCLEOTIDE SEQUENCE [LARGE SCALE GENOMIC DNA]</scope>
    <source>
        <strain evidence="3 4">DSM 44197</strain>
    </source>
</reference>
<dbReference type="PANTHER" id="PTHR38441">
    <property type="entry name" value="INTEGRAL MEMBRANE PROTEIN-RELATED"/>
    <property type="match status" value="1"/>
</dbReference>
<name>A0A7W3LQ61_ACTNM</name>
<accession>A0A7W3LQ61</accession>
<evidence type="ECO:0000313" key="3">
    <source>
        <dbReference type="EMBL" id="MBA8952234.1"/>
    </source>
</evidence>
<dbReference type="AlphaFoldDB" id="A0A7W3LQ61"/>
<evidence type="ECO:0000256" key="2">
    <source>
        <dbReference type="SAM" id="Phobius"/>
    </source>
</evidence>
<evidence type="ECO:0000256" key="1">
    <source>
        <dbReference type="SAM" id="MobiDB-lite"/>
    </source>
</evidence>
<organism evidence="3 4">
    <name type="scientific">Actinomadura namibiensis</name>
    <dbReference type="NCBI Taxonomy" id="182080"/>
    <lineage>
        <taxon>Bacteria</taxon>
        <taxon>Bacillati</taxon>
        <taxon>Actinomycetota</taxon>
        <taxon>Actinomycetes</taxon>
        <taxon>Streptosporangiales</taxon>
        <taxon>Thermomonosporaceae</taxon>
        <taxon>Actinomadura</taxon>
    </lineage>
</organism>
<feature type="region of interest" description="Disordered" evidence="1">
    <location>
        <begin position="110"/>
        <end position="146"/>
    </location>
</feature>
<dbReference type="InterPro" id="IPR007436">
    <property type="entry name" value="DUF485"/>
</dbReference>
<evidence type="ECO:0000313" key="4">
    <source>
        <dbReference type="Proteomes" id="UP000572680"/>
    </source>
</evidence>
<feature type="transmembrane region" description="Helical" evidence="2">
    <location>
        <begin position="40"/>
        <end position="62"/>
    </location>
</feature>
<sequence>MTTKASGPGPAGGGGDDNGAYLRIEQSVEFQRLRAAFRRFVFPMTVAFLVWYLLYVVLSAYARGFMGTKVVGEVNVALVFGLLQFVSTFAIAVLYERYARRKLEPLAASVDTSGVAARADQAAVENGPETTPENGPEDQGPRKDER</sequence>
<keyword evidence="4" id="KW-1185">Reference proteome</keyword>